<name>A0A9P4MKY0_9PEZI</name>
<comment type="caution">
    <text evidence="1">The sequence shown here is derived from an EMBL/GenBank/DDBJ whole genome shotgun (WGS) entry which is preliminary data.</text>
</comment>
<sequence length="197" mass="22589">MAMMTSLTPDFIGHPLPRNFHTHHSRMRTVKPKHHRDRLLWTLPFSVPGSKRKIVGQTVFGADHIMNSYSTKHSRICSSPRIMQSIDSPNATYVEQLITTRLSRRRHRPRRKSVGLRTPHVMRLTCPSVFDTPGMLDASLQSIPHKVDVHDKAARARHTTYAVRRRGGQAVMLLSIQFLKQLYLLSLAPKVNHYCLS</sequence>
<reference evidence="1" key="1">
    <citation type="journal article" date="2020" name="Stud. Mycol.">
        <title>101 Dothideomycetes genomes: a test case for predicting lifestyles and emergence of pathogens.</title>
        <authorList>
            <person name="Haridas S."/>
            <person name="Albert R."/>
            <person name="Binder M."/>
            <person name="Bloem J."/>
            <person name="Labutti K."/>
            <person name="Salamov A."/>
            <person name="Andreopoulos B."/>
            <person name="Baker S."/>
            <person name="Barry K."/>
            <person name="Bills G."/>
            <person name="Bluhm B."/>
            <person name="Cannon C."/>
            <person name="Castanera R."/>
            <person name="Culley D."/>
            <person name="Daum C."/>
            <person name="Ezra D."/>
            <person name="Gonzalez J."/>
            <person name="Henrissat B."/>
            <person name="Kuo A."/>
            <person name="Liang C."/>
            <person name="Lipzen A."/>
            <person name="Lutzoni F."/>
            <person name="Magnuson J."/>
            <person name="Mondo S."/>
            <person name="Nolan M."/>
            <person name="Ohm R."/>
            <person name="Pangilinan J."/>
            <person name="Park H.-J."/>
            <person name="Ramirez L."/>
            <person name="Alfaro M."/>
            <person name="Sun H."/>
            <person name="Tritt A."/>
            <person name="Yoshinaga Y."/>
            <person name="Zwiers L.-H."/>
            <person name="Turgeon B."/>
            <person name="Goodwin S."/>
            <person name="Spatafora J."/>
            <person name="Crous P."/>
            <person name="Grigoriev I."/>
        </authorList>
    </citation>
    <scope>NUCLEOTIDE SEQUENCE</scope>
    <source>
        <strain evidence="1">CBS 260.36</strain>
    </source>
</reference>
<dbReference type="AlphaFoldDB" id="A0A9P4MKY0"/>
<proteinExistence type="predicted"/>
<gene>
    <name evidence="1" type="ORF">K461DRAFT_169062</name>
</gene>
<organism evidence="1 2">
    <name type="scientific">Myriangium duriaei CBS 260.36</name>
    <dbReference type="NCBI Taxonomy" id="1168546"/>
    <lineage>
        <taxon>Eukaryota</taxon>
        <taxon>Fungi</taxon>
        <taxon>Dikarya</taxon>
        <taxon>Ascomycota</taxon>
        <taxon>Pezizomycotina</taxon>
        <taxon>Dothideomycetes</taxon>
        <taxon>Dothideomycetidae</taxon>
        <taxon>Myriangiales</taxon>
        <taxon>Myriangiaceae</taxon>
        <taxon>Myriangium</taxon>
    </lineage>
</organism>
<protein>
    <submittedName>
        <fullName evidence="1">Uncharacterized protein</fullName>
    </submittedName>
</protein>
<dbReference type="Proteomes" id="UP000799439">
    <property type="component" value="Unassembled WGS sequence"/>
</dbReference>
<keyword evidence="2" id="KW-1185">Reference proteome</keyword>
<evidence type="ECO:0000313" key="1">
    <source>
        <dbReference type="EMBL" id="KAF2151211.1"/>
    </source>
</evidence>
<dbReference type="EMBL" id="ML996088">
    <property type="protein sequence ID" value="KAF2151211.1"/>
    <property type="molecule type" value="Genomic_DNA"/>
</dbReference>
<accession>A0A9P4MKY0</accession>
<evidence type="ECO:0000313" key="2">
    <source>
        <dbReference type="Proteomes" id="UP000799439"/>
    </source>
</evidence>